<feature type="domain" description="VWFA" evidence="1">
    <location>
        <begin position="242"/>
        <end position="418"/>
    </location>
</feature>
<keyword evidence="3" id="KW-1185">Reference proteome</keyword>
<dbReference type="PROSITE" id="PS50234">
    <property type="entry name" value="VWFA"/>
    <property type="match status" value="1"/>
</dbReference>
<proteinExistence type="predicted"/>
<dbReference type="Gene3D" id="3.40.50.410">
    <property type="entry name" value="von Willebrand factor, type A domain"/>
    <property type="match status" value="1"/>
</dbReference>
<dbReference type="SUPFAM" id="SSF53300">
    <property type="entry name" value="vWA-like"/>
    <property type="match status" value="1"/>
</dbReference>
<evidence type="ECO:0000313" key="2">
    <source>
        <dbReference type="EMBL" id="KAK8870636.1"/>
    </source>
</evidence>
<sequence length="687" mass="79129">MSTGNDCPKNVFSLLVNDESHELIPEKIRYDGQMNNGVINMNILLSFKNDEEVADAILFIRKNSLQIIDNVEFKIDDRAVNIDSQIIENEKQNQIKLINENNLYENLKDFKLNLGRIPQRETCELSINMILLSKNAGSQTYKTFIPIPNQYLKKHSPDYFSFVIHYNEPIRISNVSVGSEKAQSRYNYEDKTFNIESIPQNPIILLTELENEIKNMVQCIMKNEYFLISVLPSYIEKLPKNDFIFVIDCSGSMDGEPIREVRECLMFYLHSLPPNCKFNLIFFGDTYKCLFNNKLVDYNDENLQIAKDAAKKIKGDLDGTELYNPLVEAYRQSKESHQNGRFTQIFILTDGIIEDENKVFKLVEENRLNCAVNTIGVGDDVSKKLIEGIAKHSNGKFDFVTNSTDISQKVLETVSNALNLEMKNITVRILDDNNDILLEWKLNAESIIRDRDLIHFIIKRQNNKQNSINQVKITGFVNEKEVSSIIDDIHKYFSEEVSKSIIPKEIADPQTLIDIISSQESNGKWKGDHINVLTNFLKNKINNDNFSEKIDNINKAVEILTLIAHINDNDEINDIKSTIIAICILNTLYMEEKSKWKLVEEKAYGWLKQKSQNIWKNEILLMVNSFSNPTQSFPLSFGKELREKIASINDSPLSSIYVTNQNQTNENDRQKVLGTIGKYKFIMVKTE</sequence>
<protein>
    <submittedName>
        <fullName evidence="2">von Willebrand factor A domain-containing protein 5A</fullName>
    </submittedName>
</protein>
<dbReference type="Proteomes" id="UP001470230">
    <property type="component" value="Unassembled WGS sequence"/>
</dbReference>
<organism evidence="2 3">
    <name type="scientific">Tritrichomonas musculus</name>
    <dbReference type="NCBI Taxonomy" id="1915356"/>
    <lineage>
        <taxon>Eukaryota</taxon>
        <taxon>Metamonada</taxon>
        <taxon>Parabasalia</taxon>
        <taxon>Tritrichomonadida</taxon>
        <taxon>Tritrichomonadidae</taxon>
        <taxon>Tritrichomonas</taxon>
    </lineage>
</organism>
<reference evidence="2 3" key="1">
    <citation type="submission" date="2024-04" db="EMBL/GenBank/DDBJ databases">
        <title>Tritrichomonas musculus Genome.</title>
        <authorList>
            <person name="Alves-Ferreira E."/>
            <person name="Grigg M."/>
            <person name="Lorenzi H."/>
            <person name="Galac M."/>
        </authorList>
    </citation>
    <scope>NUCLEOTIDE SEQUENCE [LARGE SCALE GENOMIC DNA]</scope>
    <source>
        <strain evidence="2 3">EAF2021</strain>
    </source>
</reference>
<evidence type="ECO:0000313" key="3">
    <source>
        <dbReference type="Proteomes" id="UP001470230"/>
    </source>
</evidence>
<name>A0ABR2IYP9_9EUKA</name>
<comment type="caution">
    <text evidence="2">The sequence shown here is derived from an EMBL/GenBank/DDBJ whole genome shotgun (WGS) entry which is preliminary data.</text>
</comment>
<dbReference type="InterPro" id="IPR036465">
    <property type="entry name" value="vWFA_dom_sf"/>
</dbReference>
<dbReference type="InterPro" id="IPR002035">
    <property type="entry name" value="VWF_A"/>
</dbReference>
<evidence type="ECO:0000259" key="1">
    <source>
        <dbReference type="PROSITE" id="PS50234"/>
    </source>
</evidence>
<accession>A0ABR2IYP9</accession>
<dbReference type="SMART" id="SM00327">
    <property type="entry name" value="VWA"/>
    <property type="match status" value="1"/>
</dbReference>
<dbReference type="PANTHER" id="PTHR45737">
    <property type="entry name" value="VON WILLEBRAND FACTOR A DOMAIN-CONTAINING PROTEIN 5A"/>
    <property type="match status" value="1"/>
</dbReference>
<dbReference type="Pfam" id="PF13768">
    <property type="entry name" value="VWA_3"/>
    <property type="match status" value="1"/>
</dbReference>
<dbReference type="PANTHER" id="PTHR45737:SF6">
    <property type="entry name" value="VON WILLEBRAND FACTOR A DOMAIN-CONTAINING PROTEIN 5A"/>
    <property type="match status" value="1"/>
</dbReference>
<dbReference type="EMBL" id="JAPFFF010000014">
    <property type="protein sequence ID" value="KAK8870636.1"/>
    <property type="molecule type" value="Genomic_DNA"/>
</dbReference>
<gene>
    <name evidence="2" type="ORF">M9Y10_008523</name>
</gene>